<dbReference type="GO" id="GO:0005634">
    <property type="term" value="C:nucleus"/>
    <property type="evidence" value="ECO:0007669"/>
    <property type="project" value="UniProtKB-SubCell"/>
</dbReference>
<feature type="domain" description="DM" evidence="8">
    <location>
        <begin position="45"/>
        <end position="92"/>
    </location>
</feature>
<dbReference type="FunFam" id="4.10.1040.10:FF:000001">
    <property type="entry name" value="doublesex- and mab-3-related transcription factor 1"/>
    <property type="match status" value="1"/>
</dbReference>
<keyword evidence="5 6" id="KW-0539">Nucleus</keyword>
<evidence type="ECO:0000256" key="4">
    <source>
        <dbReference type="ARBA" id="ARBA00023125"/>
    </source>
</evidence>
<evidence type="ECO:0000256" key="2">
    <source>
        <dbReference type="ARBA" id="ARBA00022723"/>
    </source>
</evidence>
<dbReference type="InterPro" id="IPR005173">
    <property type="entry name" value="DMA"/>
</dbReference>
<dbReference type="Proteomes" id="UP000318571">
    <property type="component" value="Chromosome 8"/>
</dbReference>
<dbReference type="PROSITE" id="PS40000">
    <property type="entry name" value="DM_1"/>
    <property type="match status" value="1"/>
</dbReference>
<keyword evidence="2 6" id="KW-0479">Metal-binding</keyword>
<comment type="caution">
    <text evidence="9">The sequence shown here is derived from an EMBL/GenBank/DDBJ whole genome shotgun (WGS) entry which is preliminary data.</text>
</comment>
<evidence type="ECO:0000256" key="1">
    <source>
        <dbReference type="ARBA" id="ARBA00006834"/>
    </source>
</evidence>
<organism evidence="9 10">
    <name type="scientific">Tigriopus californicus</name>
    <name type="common">Marine copepod</name>
    <dbReference type="NCBI Taxonomy" id="6832"/>
    <lineage>
        <taxon>Eukaryota</taxon>
        <taxon>Metazoa</taxon>
        <taxon>Ecdysozoa</taxon>
        <taxon>Arthropoda</taxon>
        <taxon>Crustacea</taxon>
        <taxon>Multicrustacea</taxon>
        <taxon>Hexanauplia</taxon>
        <taxon>Copepoda</taxon>
        <taxon>Harpacticoida</taxon>
        <taxon>Harpacticidae</taxon>
        <taxon>Tigriopus</taxon>
    </lineage>
</organism>
<dbReference type="EMBL" id="VCGU01000459">
    <property type="protein sequence ID" value="TRY61674.1"/>
    <property type="molecule type" value="Genomic_DNA"/>
</dbReference>
<feature type="compositionally biased region" description="Basic and acidic residues" evidence="7">
    <location>
        <begin position="200"/>
        <end position="221"/>
    </location>
</feature>
<protein>
    <recommendedName>
        <fullName evidence="8">DM domain-containing protein</fullName>
    </recommendedName>
</protein>
<reference evidence="9 10" key="1">
    <citation type="journal article" date="2018" name="Nat. Ecol. Evol.">
        <title>Genomic signatures of mitonuclear coevolution across populations of Tigriopus californicus.</title>
        <authorList>
            <person name="Barreto F.S."/>
            <person name="Watson E.T."/>
            <person name="Lima T.G."/>
            <person name="Willett C.S."/>
            <person name="Edmands S."/>
            <person name="Li W."/>
            <person name="Burton R.S."/>
        </authorList>
    </citation>
    <scope>NUCLEOTIDE SEQUENCE [LARGE SCALE GENOMIC DNA]</scope>
    <source>
        <strain evidence="9 10">San Diego</strain>
    </source>
</reference>
<dbReference type="GO" id="GO:0046872">
    <property type="term" value="F:metal ion binding"/>
    <property type="evidence" value="ECO:0007669"/>
    <property type="project" value="UniProtKB-KW"/>
</dbReference>
<dbReference type="Gene3D" id="4.10.1040.10">
    <property type="entry name" value="DM DNA-binding domain"/>
    <property type="match status" value="1"/>
</dbReference>
<dbReference type="STRING" id="6832.A0A553N8A4"/>
<feature type="DNA-binding region" description="DM" evidence="6">
    <location>
        <begin position="45"/>
        <end position="92"/>
    </location>
</feature>
<evidence type="ECO:0000256" key="3">
    <source>
        <dbReference type="ARBA" id="ARBA00022833"/>
    </source>
</evidence>
<evidence type="ECO:0000259" key="8">
    <source>
        <dbReference type="PROSITE" id="PS50809"/>
    </source>
</evidence>
<name>A0A553N8A4_TIGCA</name>
<dbReference type="GO" id="GO:0007548">
    <property type="term" value="P:sex differentiation"/>
    <property type="evidence" value="ECO:0007669"/>
    <property type="project" value="TreeGrafter"/>
</dbReference>
<dbReference type="PANTHER" id="PTHR12322:SF53">
    <property type="entry name" value="DOUBLESEX-MAB RELATED 11E"/>
    <property type="match status" value="1"/>
</dbReference>
<evidence type="ECO:0000256" key="7">
    <source>
        <dbReference type="SAM" id="MobiDB-lite"/>
    </source>
</evidence>
<dbReference type="InterPro" id="IPR036407">
    <property type="entry name" value="DM_DNA-bd_sf"/>
</dbReference>
<dbReference type="InterPro" id="IPR001275">
    <property type="entry name" value="DM_DNA-bd"/>
</dbReference>
<comment type="similarity">
    <text evidence="1">Belongs to the DMRT family.</text>
</comment>
<dbReference type="AlphaFoldDB" id="A0A553N8A4"/>
<evidence type="ECO:0000313" key="10">
    <source>
        <dbReference type="Proteomes" id="UP000318571"/>
    </source>
</evidence>
<dbReference type="GO" id="GO:0000981">
    <property type="term" value="F:DNA-binding transcription factor activity, RNA polymerase II-specific"/>
    <property type="evidence" value="ECO:0007669"/>
    <property type="project" value="TreeGrafter"/>
</dbReference>
<feature type="region of interest" description="Disordered" evidence="7">
    <location>
        <begin position="152"/>
        <end position="255"/>
    </location>
</feature>
<dbReference type="SUPFAM" id="SSF82927">
    <property type="entry name" value="Cysteine-rich DNA binding domain, (DM domain)"/>
    <property type="match status" value="1"/>
</dbReference>
<evidence type="ECO:0000256" key="5">
    <source>
        <dbReference type="ARBA" id="ARBA00023242"/>
    </source>
</evidence>
<dbReference type="Pfam" id="PF00751">
    <property type="entry name" value="DM"/>
    <property type="match status" value="1"/>
</dbReference>
<keyword evidence="3 6" id="KW-0862">Zinc</keyword>
<dbReference type="PANTHER" id="PTHR12322">
    <property type="entry name" value="DOUBLESEX AND MAB-3 RELATED TRANSCRIPTION FACTOR DMRT"/>
    <property type="match status" value="1"/>
</dbReference>
<feature type="compositionally biased region" description="Polar residues" evidence="7">
    <location>
        <begin position="187"/>
        <end position="199"/>
    </location>
</feature>
<dbReference type="SMART" id="SM00301">
    <property type="entry name" value="DM"/>
    <property type="match status" value="1"/>
</dbReference>
<accession>A0A553N8A4</accession>
<keyword evidence="4 6" id="KW-0238">DNA-binding</keyword>
<evidence type="ECO:0000313" key="9">
    <source>
        <dbReference type="EMBL" id="TRY61674.1"/>
    </source>
</evidence>
<comment type="subcellular location">
    <subcellularLocation>
        <location evidence="6">Nucleus</location>
    </subcellularLocation>
</comment>
<gene>
    <name evidence="9" type="ORF">TCAL_01807</name>
</gene>
<keyword evidence="10" id="KW-1185">Reference proteome</keyword>
<dbReference type="GO" id="GO:0000978">
    <property type="term" value="F:RNA polymerase II cis-regulatory region sequence-specific DNA binding"/>
    <property type="evidence" value="ECO:0007669"/>
    <property type="project" value="TreeGrafter"/>
</dbReference>
<feature type="compositionally biased region" description="Basic and acidic residues" evidence="7">
    <location>
        <begin position="152"/>
        <end position="161"/>
    </location>
</feature>
<dbReference type="InterPro" id="IPR026607">
    <property type="entry name" value="DMRT"/>
</dbReference>
<dbReference type="Pfam" id="PF03474">
    <property type="entry name" value="DMA"/>
    <property type="match status" value="1"/>
</dbReference>
<dbReference type="OrthoDB" id="6162476at2759"/>
<proteinExistence type="inferred from homology"/>
<dbReference type="PROSITE" id="PS50809">
    <property type="entry name" value="DM_2"/>
    <property type="match status" value="1"/>
</dbReference>
<sequence>MNGSMILGARFEDRNNSGLAMGESGCHLSDDDLGGEDKGARRPKCARCRNHGVISWLKGHKRHCQFRDCSCCKCNLIAERQRVMAAQVALKRQQAAEDAIALGIRAMATGEHRNYLPSGPIIGLPIAMQQTKEHSNADKRIREVELYRHHNYEEPSAKEMETPSESDCEVVSKERSALPKEGLGEESITSSSLNIGSPSKSEHEYHSGTEDSNHGSNKDCPESPLAMVVPKSESPPTEGVVSTSTSRENAHGLPSSPVDILAQLFPKRPRNTLESLIHETKGDLVRALELCSKSESPEITPSSRRHFHHEKAGKDRVDYRANSAHFHLRRSQKSAFMPHSNTVTPYSRSSYDSPNLGSVGSGSLFSDHLVHPFPMTPRSEKDLFAFPPPPLFPHMYLGSHHSLSQFFSPQNHLIRPMLSFPNSLGKTNGSPASLCSLTRPCADASCDTCSSAKHVEANALGLFRAGKI</sequence>
<evidence type="ECO:0000256" key="6">
    <source>
        <dbReference type="PROSITE-ProRule" id="PRU00070"/>
    </source>
</evidence>